<dbReference type="InterPro" id="IPR036397">
    <property type="entry name" value="RNaseH_sf"/>
</dbReference>
<dbReference type="AlphaFoldDB" id="M9RQ73"/>
<gene>
    <name evidence="3" type="ORF">OA238_118p0810</name>
</gene>
<dbReference type="KEGG" id="oar:OA238_118p0810"/>
<evidence type="ECO:0000256" key="1">
    <source>
        <dbReference type="SAM" id="MobiDB-lite"/>
    </source>
</evidence>
<dbReference type="Pfam" id="PF13358">
    <property type="entry name" value="DDE_3"/>
    <property type="match status" value="1"/>
</dbReference>
<dbReference type="InterPro" id="IPR038717">
    <property type="entry name" value="Tc1-like_DDE_dom"/>
</dbReference>
<feature type="domain" description="Tc1-like transposase DDE" evidence="2">
    <location>
        <begin position="30"/>
        <end position="67"/>
    </location>
</feature>
<reference evidence="3 4" key="1">
    <citation type="journal article" date="2013" name="PLoS ONE">
        <title>Poles Apart: Arctic and Antarctic Octadecabacter strains Share High Genome Plasticity and a New Type of Xanthorhodopsin.</title>
        <authorList>
            <person name="Vollmers J."/>
            <person name="Voget S."/>
            <person name="Dietrich S."/>
            <person name="Gollnow K."/>
            <person name="Smits M."/>
            <person name="Meyer K."/>
            <person name="Brinkhoff T."/>
            <person name="Simon M."/>
            <person name="Daniel R."/>
        </authorList>
    </citation>
    <scope>NUCLEOTIDE SEQUENCE [LARGE SCALE GENOMIC DNA]</scope>
    <source>
        <strain evidence="3 4">238</strain>
        <plasmid evidence="4">Plasmid pOA238_118</plasmid>
    </source>
</reference>
<evidence type="ECO:0000313" key="4">
    <source>
        <dbReference type="Proteomes" id="UP000004688"/>
    </source>
</evidence>
<feature type="region of interest" description="Disordered" evidence="1">
    <location>
        <begin position="1"/>
        <end position="27"/>
    </location>
</feature>
<protein>
    <submittedName>
        <fullName evidence="3">Putative transposase</fullName>
    </submittedName>
</protein>
<organism evidence="3 4">
    <name type="scientific">Octadecabacter arcticus 238</name>
    <dbReference type="NCBI Taxonomy" id="391616"/>
    <lineage>
        <taxon>Bacteria</taxon>
        <taxon>Pseudomonadati</taxon>
        <taxon>Pseudomonadota</taxon>
        <taxon>Alphaproteobacteria</taxon>
        <taxon>Rhodobacterales</taxon>
        <taxon>Roseobacteraceae</taxon>
        <taxon>Octadecabacter</taxon>
    </lineage>
</organism>
<dbReference type="EMBL" id="CP003743">
    <property type="protein sequence ID" value="AGI74779.1"/>
    <property type="molecule type" value="Genomic_DNA"/>
</dbReference>
<dbReference type="Proteomes" id="UP000004688">
    <property type="component" value="Plasmid pOA238_118"/>
</dbReference>
<accession>M9RQ73</accession>
<name>M9RQ73_9RHOB</name>
<evidence type="ECO:0000313" key="3">
    <source>
        <dbReference type="EMBL" id="AGI74779.1"/>
    </source>
</evidence>
<sequence>MDRRVPARQLCQADASGEDLPQSGQPVPPHIHLIQLPPYCPHLNPIERLWAVMHQHVTHNRAYPTQKLFTEAILKFLRKIIPEQWHNFRNQVTDNFHIISDQNLRVLE</sequence>
<geneLocation type="plasmid" evidence="3 4">
    <name>pOA238_118</name>
</geneLocation>
<dbReference type="GO" id="GO:0003676">
    <property type="term" value="F:nucleic acid binding"/>
    <property type="evidence" value="ECO:0007669"/>
    <property type="project" value="InterPro"/>
</dbReference>
<dbReference type="Gene3D" id="3.30.420.10">
    <property type="entry name" value="Ribonuclease H-like superfamily/Ribonuclease H"/>
    <property type="match status" value="1"/>
</dbReference>
<keyword evidence="4" id="KW-1185">Reference proteome</keyword>
<dbReference type="HOGENOM" id="CLU_2194247_0_0_5"/>
<keyword evidence="3" id="KW-0614">Plasmid</keyword>
<proteinExistence type="predicted"/>
<evidence type="ECO:0000259" key="2">
    <source>
        <dbReference type="Pfam" id="PF13358"/>
    </source>
</evidence>